<gene>
    <name evidence="1" type="ORF">FPZ52_03615</name>
</gene>
<dbReference type="Proteomes" id="UP000318483">
    <property type="component" value="Chromosome"/>
</dbReference>
<dbReference type="EMBL" id="CP042261">
    <property type="protein sequence ID" value="QDY68805.1"/>
    <property type="molecule type" value="Genomic_DNA"/>
</dbReference>
<dbReference type="RefSeq" id="WP_146363795.1">
    <property type="nucleotide sequence ID" value="NZ_CP042261.1"/>
</dbReference>
<accession>A0A5B8I5X5</accession>
<evidence type="ECO:0000313" key="2">
    <source>
        <dbReference type="Proteomes" id="UP000318483"/>
    </source>
</evidence>
<dbReference type="KEGG" id="lit:FPZ52_03615"/>
<name>A0A5B8I5X5_9RHOB</name>
<organism evidence="1 2">
    <name type="scientific">Qingshengfaniella alkalisoli</name>
    <dbReference type="NCBI Taxonomy" id="2599296"/>
    <lineage>
        <taxon>Bacteria</taxon>
        <taxon>Pseudomonadati</taxon>
        <taxon>Pseudomonadota</taxon>
        <taxon>Alphaproteobacteria</taxon>
        <taxon>Rhodobacterales</taxon>
        <taxon>Paracoccaceae</taxon>
        <taxon>Qingshengfaniella</taxon>
    </lineage>
</organism>
<sequence length="190" mass="21427">MIGHNGGPTLEKGTSWRKHCWGKARRDLLPVLPLQIIRQRVRRAEELGLDYKTYATVRATSGCDIVGFLFSSNALHLVKVSQKVPRERAEKLAAIRNGDILVAAHQPHDPLHIARRLEEDHAISLCDIREAPPFTDSWSAVRDRMRRTLSDTRLRGASVVLVGETAFEREWTAAGNFAAYLPSDRYFAKT</sequence>
<dbReference type="OrthoDB" id="7644647at2"/>
<evidence type="ECO:0000313" key="1">
    <source>
        <dbReference type="EMBL" id="QDY68805.1"/>
    </source>
</evidence>
<dbReference type="AlphaFoldDB" id="A0A5B8I5X5"/>
<keyword evidence="2" id="KW-1185">Reference proteome</keyword>
<reference evidence="1 2" key="1">
    <citation type="submission" date="2019-07" db="EMBL/GenBank/DDBJ databases">
        <title>Litoreibacter alkalisoli sp. nov., isolated from saline-alkaline soil.</title>
        <authorList>
            <person name="Wang S."/>
            <person name="Xu L."/>
            <person name="Xing Y.-T."/>
            <person name="Sun J.-Q."/>
        </authorList>
    </citation>
    <scope>NUCLEOTIDE SEQUENCE [LARGE SCALE GENOMIC DNA]</scope>
    <source>
        <strain evidence="1 2">LN3S51</strain>
    </source>
</reference>
<protein>
    <submittedName>
        <fullName evidence="1">Uncharacterized protein</fullName>
    </submittedName>
</protein>
<proteinExistence type="predicted"/>